<evidence type="ECO:0000256" key="2">
    <source>
        <dbReference type="SAM" id="MobiDB-lite"/>
    </source>
</evidence>
<dbReference type="SUPFAM" id="SSF52047">
    <property type="entry name" value="RNI-like"/>
    <property type="match status" value="1"/>
</dbReference>
<name>W7XEB4_TETTS</name>
<evidence type="ECO:0000313" key="3">
    <source>
        <dbReference type="EMBL" id="EWS71224.1"/>
    </source>
</evidence>
<dbReference type="AlphaFoldDB" id="W7XEB4"/>
<gene>
    <name evidence="3" type="ORF">TTHERM_000941379</name>
</gene>
<keyword evidence="4" id="KW-1185">Reference proteome</keyword>
<sequence length="570" mass="67586">MNKIILKIPRQELKQAIDSEVNQQLLNQQQQQQVTKFNIYLNQKDSTSKKSDNSSARQKEGEVELDGNILESSNSDSKCNYTNLKNEEEQQQEVDEEQEQELEEEEWEEQVKQEKNNQYNQLLVNQQQQYVRKCRVNVFKSATSEKSYEESDEQEEEQEEEVIDITLESYESDKEESQYLQFEEEIRLSEIENPKSEEKCDEIKSQNSDLGINKGCKSQKITITQRVNNRYKLIQFLFLKYQWQSIKFNLPVLFISELIFQKNQQNNNQNCFNQGPYFRQIFFLIGYLKRGDHFYLICQKISQYSNLEELSLPFNILDHKEFHKIAKVLIKLNQLSLLNFSYQEDTVYILDKVCQQLLGLLNYCQKHIKFRLGLSFWCFPNFNMKSCSQLRVLQNLNLLNIDVMDKIFNKKDSFDFDLKELLSKCVNLQKLHLNLIDHQASPSILGQGLEKCEQLISLRVQFASLEYWPRPISGVDQFFNSLTNCRNLKNLHLEFSISQIDLQDLIKGLQKQQQLVTFRLFICQEICTDLVQSLAKLKRLVCFNYDNEQEPIKETYNDTQVFGYYLKQKI</sequence>
<dbReference type="EMBL" id="GG662264">
    <property type="protein sequence ID" value="EWS71224.1"/>
    <property type="molecule type" value="Genomic_DNA"/>
</dbReference>
<dbReference type="RefSeq" id="XP_012656245.1">
    <property type="nucleotide sequence ID" value="XM_012800791.1"/>
</dbReference>
<dbReference type="Gene3D" id="3.80.10.10">
    <property type="entry name" value="Ribonuclease Inhibitor"/>
    <property type="match status" value="1"/>
</dbReference>
<dbReference type="Proteomes" id="UP000009168">
    <property type="component" value="Unassembled WGS sequence"/>
</dbReference>
<organism evidence="3 4">
    <name type="scientific">Tetrahymena thermophila (strain SB210)</name>
    <dbReference type="NCBI Taxonomy" id="312017"/>
    <lineage>
        <taxon>Eukaryota</taxon>
        <taxon>Sar</taxon>
        <taxon>Alveolata</taxon>
        <taxon>Ciliophora</taxon>
        <taxon>Intramacronucleata</taxon>
        <taxon>Oligohymenophorea</taxon>
        <taxon>Hymenostomatida</taxon>
        <taxon>Tetrahymenina</taxon>
        <taxon>Tetrahymenidae</taxon>
        <taxon>Tetrahymena</taxon>
    </lineage>
</organism>
<proteinExistence type="predicted"/>
<protein>
    <recommendedName>
        <fullName evidence="5">Kinase domain protein</fullName>
    </recommendedName>
</protein>
<feature type="coiled-coil region" evidence="1">
    <location>
        <begin position="81"/>
        <end position="117"/>
    </location>
</feature>
<feature type="compositionally biased region" description="Basic and acidic residues" evidence="2">
    <location>
        <begin position="46"/>
        <end position="62"/>
    </location>
</feature>
<evidence type="ECO:0008006" key="5">
    <source>
        <dbReference type="Google" id="ProtNLM"/>
    </source>
</evidence>
<dbReference type="KEGG" id="tet:TTHERM_000941379"/>
<dbReference type="InterPro" id="IPR032675">
    <property type="entry name" value="LRR_dom_sf"/>
</dbReference>
<accession>W7XEB4</accession>
<feature type="region of interest" description="Disordered" evidence="2">
    <location>
        <begin position="45"/>
        <end position="81"/>
    </location>
</feature>
<reference evidence="4" key="1">
    <citation type="journal article" date="2006" name="PLoS Biol.">
        <title>Macronuclear genome sequence of the ciliate Tetrahymena thermophila, a model eukaryote.</title>
        <authorList>
            <person name="Eisen J.A."/>
            <person name="Coyne R.S."/>
            <person name="Wu M."/>
            <person name="Wu D."/>
            <person name="Thiagarajan M."/>
            <person name="Wortman J.R."/>
            <person name="Badger J.H."/>
            <person name="Ren Q."/>
            <person name="Amedeo P."/>
            <person name="Jones K.M."/>
            <person name="Tallon L.J."/>
            <person name="Delcher A.L."/>
            <person name="Salzberg S.L."/>
            <person name="Silva J.C."/>
            <person name="Haas B.J."/>
            <person name="Majoros W.H."/>
            <person name="Farzad M."/>
            <person name="Carlton J.M."/>
            <person name="Smith R.K. Jr."/>
            <person name="Garg J."/>
            <person name="Pearlman R.E."/>
            <person name="Karrer K.M."/>
            <person name="Sun L."/>
            <person name="Manning G."/>
            <person name="Elde N.C."/>
            <person name="Turkewitz A.P."/>
            <person name="Asai D.J."/>
            <person name="Wilkes D.E."/>
            <person name="Wang Y."/>
            <person name="Cai H."/>
            <person name="Collins K."/>
            <person name="Stewart B.A."/>
            <person name="Lee S.R."/>
            <person name="Wilamowska K."/>
            <person name="Weinberg Z."/>
            <person name="Ruzzo W.L."/>
            <person name="Wloga D."/>
            <person name="Gaertig J."/>
            <person name="Frankel J."/>
            <person name="Tsao C.-C."/>
            <person name="Gorovsky M.A."/>
            <person name="Keeling P.J."/>
            <person name="Waller R.F."/>
            <person name="Patron N.J."/>
            <person name="Cherry J.M."/>
            <person name="Stover N.A."/>
            <person name="Krieger C.J."/>
            <person name="del Toro C."/>
            <person name="Ryder H.F."/>
            <person name="Williamson S.C."/>
            <person name="Barbeau R.A."/>
            <person name="Hamilton E.P."/>
            <person name="Orias E."/>
        </authorList>
    </citation>
    <scope>NUCLEOTIDE SEQUENCE [LARGE SCALE GENOMIC DNA]</scope>
    <source>
        <strain evidence="4">SB210</strain>
    </source>
</reference>
<dbReference type="GeneID" id="24441168"/>
<dbReference type="InParanoid" id="W7XEB4"/>
<feature type="compositionally biased region" description="Polar residues" evidence="2">
    <location>
        <begin position="70"/>
        <end position="81"/>
    </location>
</feature>
<keyword evidence="1" id="KW-0175">Coiled coil</keyword>
<evidence type="ECO:0000313" key="4">
    <source>
        <dbReference type="Proteomes" id="UP000009168"/>
    </source>
</evidence>
<evidence type="ECO:0000256" key="1">
    <source>
        <dbReference type="SAM" id="Coils"/>
    </source>
</evidence>